<dbReference type="SUPFAM" id="SSF52540">
    <property type="entry name" value="P-loop containing nucleoside triphosphate hydrolases"/>
    <property type="match status" value="1"/>
</dbReference>
<evidence type="ECO:0000256" key="1">
    <source>
        <dbReference type="ARBA" id="ARBA00009922"/>
    </source>
</evidence>
<dbReference type="GO" id="GO:0016787">
    <property type="term" value="F:hydrolase activity"/>
    <property type="evidence" value="ECO:0007669"/>
    <property type="project" value="UniProtKB-UniRule"/>
</dbReference>
<keyword evidence="3 11" id="KW-0378">Hydrolase</keyword>
<dbReference type="AlphaFoldDB" id="A0A926I4Z5"/>
<evidence type="ECO:0000259" key="14">
    <source>
        <dbReference type="PROSITE" id="PS51217"/>
    </source>
</evidence>
<keyword evidence="16" id="KW-1185">Reference proteome</keyword>
<dbReference type="Gene3D" id="3.40.50.300">
    <property type="entry name" value="P-loop containing nucleotide triphosphate hydrolases"/>
    <property type="match status" value="2"/>
</dbReference>
<evidence type="ECO:0000313" key="16">
    <source>
        <dbReference type="Proteomes" id="UP000653127"/>
    </source>
</evidence>
<dbReference type="InterPro" id="IPR027417">
    <property type="entry name" value="P-loop_NTPase"/>
</dbReference>
<name>A0A926I4Z5_9FIRM</name>
<dbReference type="Gene3D" id="3.20.20.140">
    <property type="entry name" value="Metal-dependent hydrolases"/>
    <property type="match status" value="1"/>
</dbReference>
<evidence type="ECO:0000313" key="15">
    <source>
        <dbReference type="EMBL" id="MBC8546741.1"/>
    </source>
</evidence>
<dbReference type="InterPro" id="IPR000212">
    <property type="entry name" value="DNA_helicase_UvrD/REP"/>
</dbReference>
<organism evidence="15 16">
    <name type="scientific">Ligaoa zhengdingensis</name>
    <dbReference type="NCBI Taxonomy" id="2763658"/>
    <lineage>
        <taxon>Bacteria</taxon>
        <taxon>Bacillati</taxon>
        <taxon>Bacillota</taxon>
        <taxon>Clostridia</taxon>
        <taxon>Eubacteriales</taxon>
        <taxon>Oscillospiraceae</taxon>
        <taxon>Ligaoa</taxon>
    </lineage>
</organism>
<protein>
    <recommendedName>
        <fullName evidence="9">DNA 3'-5' helicase</fullName>
        <ecNumber evidence="9">5.6.2.4</ecNumber>
    </recommendedName>
</protein>
<dbReference type="InterPro" id="IPR014016">
    <property type="entry name" value="UvrD-like_ATP-bd"/>
</dbReference>
<dbReference type="InterPro" id="IPR013986">
    <property type="entry name" value="DExx_box_DNA_helicase_dom_sf"/>
</dbReference>
<comment type="catalytic activity">
    <reaction evidence="8">
        <text>Couples ATP hydrolysis with the unwinding of duplex DNA by translocating in the 3'-5' direction.</text>
        <dbReference type="EC" id="5.6.2.4"/>
    </reaction>
</comment>
<dbReference type="Gene3D" id="1.10.486.10">
    <property type="entry name" value="PCRA, domain 4"/>
    <property type="match status" value="1"/>
</dbReference>
<gene>
    <name evidence="15" type="ORF">H8711_07310</name>
</gene>
<evidence type="ECO:0000259" key="13">
    <source>
        <dbReference type="PROSITE" id="PS51198"/>
    </source>
</evidence>
<comment type="catalytic activity">
    <reaction evidence="10">
        <text>ATP + H2O = ADP + phosphate + H(+)</text>
        <dbReference type="Rhea" id="RHEA:13065"/>
        <dbReference type="ChEBI" id="CHEBI:15377"/>
        <dbReference type="ChEBI" id="CHEBI:15378"/>
        <dbReference type="ChEBI" id="CHEBI:30616"/>
        <dbReference type="ChEBI" id="CHEBI:43474"/>
        <dbReference type="ChEBI" id="CHEBI:456216"/>
        <dbReference type="EC" id="5.6.2.4"/>
    </reaction>
</comment>
<keyword evidence="5 11" id="KW-0067">ATP-binding</keyword>
<proteinExistence type="inferred from homology"/>
<dbReference type="Proteomes" id="UP000653127">
    <property type="component" value="Unassembled WGS sequence"/>
</dbReference>
<evidence type="ECO:0000256" key="3">
    <source>
        <dbReference type="ARBA" id="ARBA00022801"/>
    </source>
</evidence>
<keyword evidence="7" id="KW-0413">Isomerase</keyword>
<dbReference type="CDD" id="cd19067">
    <property type="entry name" value="PfuEndoQ-like"/>
    <property type="match status" value="1"/>
</dbReference>
<keyword evidence="2 11" id="KW-0547">Nucleotide-binding</keyword>
<evidence type="ECO:0000256" key="11">
    <source>
        <dbReference type="PROSITE-ProRule" id="PRU00560"/>
    </source>
</evidence>
<evidence type="ECO:0000256" key="5">
    <source>
        <dbReference type="ARBA" id="ARBA00022840"/>
    </source>
</evidence>
<dbReference type="InterPro" id="IPR014017">
    <property type="entry name" value="DNA_helicase_UvrD-like_C"/>
</dbReference>
<evidence type="ECO:0000256" key="6">
    <source>
        <dbReference type="ARBA" id="ARBA00023125"/>
    </source>
</evidence>
<dbReference type="GO" id="GO:0003677">
    <property type="term" value="F:DNA binding"/>
    <property type="evidence" value="ECO:0007669"/>
    <property type="project" value="UniProtKB-KW"/>
</dbReference>
<dbReference type="PANTHER" id="PTHR11070:SF2">
    <property type="entry name" value="ATP-DEPENDENT DNA HELICASE SRS2"/>
    <property type="match status" value="1"/>
</dbReference>
<evidence type="ECO:0000256" key="7">
    <source>
        <dbReference type="ARBA" id="ARBA00023235"/>
    </source>
</evidence>
<dbReference type="GO" id="GO:0005524">
    <property type="term" value="F:ATP binding"/>
    <property type="evidence" value="ECO:0007669"/>
    <property type="project" value="UniProtKB-UniRule"/>
</dbReference>
<dbReference type="Pfam" id="PF00580">
    <property type="entry name" value="UvrD-helicase"/>
    <property type="match status" value="1"/>
</dbReference>
<dbReference type="EC" id="5.6.2.4" evidence="9"/>
<dbReference type="CDD" id="cd18807">
    <property type="entry name" value="SF1_C_UvrD"/>
    <property type="match status" value="1"/>
</dbReference>
<feature type="domain" description="UvrD-like helicase ATP-binding" evidence="13">
    <location>
        <begin position="461"/>
        <end position="724"/>
    </location>
</feature>
<evidence type="ECO:0000256" key="2">
    <source>
        <dbReference type="ARBA" id="ARBA00022741"/>
    </source>
</evidence>
<dbReference type="PANTHER" id="PTHR11070">
    <property type="entry name" value="UVRD / RECB / PCRA DNA HELICASE FAMILY MEMBER"/>
    <property type="match status" value="1"/>
</dbReference>
<dbReference type="PROSITE" id="PS51198">
    <property type="entry name" value="UVRD_HELICASE_ATP_BIND"/>
    <property type="match status" value="1"/>
</dbReference>
<accession>A0A926I4Z5</accession>
<dbReference type="GO" id="GO:0043138">
    <property type="term" value="F:3'-5' DNA helicase activity"/>
    <property type="evidence" value="ECO:0007669"/>
    <property type="project" value="UniProtKB-EC"/>
</dbReference>
<evidence type="ECO:0000256" key="8">
    <source>
        <dbReference type="ARBA" id="ARBA00034617"/>
    </source>
</evidence>
<reference evidence="15" key="1">
    <citation type="submission" date="2020-08" db="EMBL/GenBank/DDBJ databases">
        <title>Genome public.</title>
        <authorList>
            <person name="Liu C."/>
            <person name="Sun Q."/>
        </authorList>
    </citation>
    <scope>NUCLEOTIDE SEQUENCE</scope>
    <source>
        <strain evidence="15">NSJ-31</strain>
    </source>
</reference>
<dbReference type="InterPro" id="IPR016195">
    <property type="entry name" value="Pol/histidinol_Pase-like"/>
</dbReference>
<evidence type="ECO:0000256" key="12">
    <source>
        <dbReference type="SAM" id="MobiDB-lite"/>
    </source>
</evidence>
<dbReference type="EMBL" id="JACRST010000009">
    <property type="protein sequence ID" value="MBC8546741.1"/>
    <property type="molecule type" value="Genomic_DNA"/>
</dbReference>
<dbReference type="GO" id="GO:0000725">
    <property type="term" value="P:recombinational repair"/>
    <property type="evidence" value="ECO:0007669"/>
    <property type="project" value="TreeGrafter"/>
</dbReference>
<dbReference type="SUPFAM" id="SSF89550">
    <property type="entry name" value="PHP domain-like"/>
    <property type="match status" value="1"/>
</dbReference>
<feature type="domain" description="UvrD-like helicase C-terminal" evidence="14">
    <location>
        <begin position="725"/>
        <end position="979"/>
    </location>
</feature>
<evidence type="ECO:0000256" key="10">
    <source>
        <dbReference type="ARBA" id="ARBA00048988"/>
    </source>
</evidence>
<evidence type="ECO:0000256" key="4">
    <source>
        <dbReference type="ARBA" id="ARBA00022806"/>
    </source>
</evidence>
<dbReference type="Pfam" id="PF13361">
    <property type="entry name" value="UvrD_C"/>
    <property type="match status" value="2"/>
</dbReference>
<dbReference type="Gene3D" id="1.10.10.160">
    <property type="match status" value="1"/>
</dbReference>
<evidence type="ECO:0000256" key="9">
    <source>
        <dbReference type="ARBA" id="ARBA00034808"/>
    </source>
</evidence>
<dbReference type="RefSeq" id="WP_249282819.1">
    <property type="nucleotide sequence ID" value="NZ_JACRST010000009.1"/>
</dbReference>
<comment type="similarity">
    <text evidence="1">Belongs to the helicase family. UvrD subfamily.</text>
</comment>
<keyword evidence="4 11" id="KW-0347">Helicase</keyword>
<dbReference type="CDD" id="cd17932">
    <property type="entry name" value="DEXQc_UvrD"/>
    <property type="match status" value="1"/>
</dbReference>
<comment type="caution">
    <text evidence="15">The sequence shown here is derived from an EMBL/GenBank/DDBJ whole genome shotgun (WGS) entry which is preliminary data.</text>
</comment>
<keyword evidence="6" id="KW-0238">DNA-binding</keyword>
<dbReference type="PROSITE" id="PS51217">
    <property type="entry name" value="UVRD_HELICASE_CTER"/>
    <property type="match status" value="1"/>
</dbReference>
<sequence length="1063" mass="116900">MIIADLHIHSKYSRATSRDCVPEALDFWARRKGIGLLGTGDFTHPAWRQELREKLVPAEAGLYTLREELRRSDPAAVGAQPPRFVLSGEISSIYKKNGRVRKVHNVILLPGLEEAEALSQRLEAIGNIHSDGRPILGLDSRDLLEITLETCPEAVFIPAHIWTPHFSLFGAFSGFDTIEECFEDLTPHIHALETGLSSDPPMNWRLSALDRYALVSNSDAHSPSKLGREANLLDLPELSYAALAGALRGEGGLRGTIEFFPEEGKYHYDGHRSCKLCLTPAETERAGGRCPVCGKKITIGVQHRVEQLADRDEGFTPPGALPFESLAPLCEVIAASVGISAAGTKAAAQYEQMLRELGPEFSILREIPPEEIERVAGPCVAEGIRRLRAGRVQRTPGYDGEYGTISLLEPAEREALGGQISLFGGTPGEKRAAKSVKAARAPRKARADIVQEPEPPADPLAQLNERQREAVAAQERAVAVVAGPGTGKTKTLVARIADMIEARGIKPAEITAVTFTNKAASEMLERLQQRLGGKRAVRSLTVGTFHSICLRLLTERRGEISLIDEYEALEIAQEVLEGLHTKISPKALLQEASRRKNGLTAGESPEGMDEACERYGGRLRELGVLDFDDLLLETLAELENDAEQGAAWTQRFSHLLVDEFQDINPIQYRLVRMWNRAGKSLFVIGDPDQSIYGFRGSDARCFERLEEDWPELRRISLLQNYRSTPEILRCALPVISHNDGPERMLLPQRPSGATVRLLTAESDLSEAIFVAKEINRMTGGIDMLDAQSLSGSSAQPRSFSDIAVLYRTHRQAQLLEKCLRKEGVPYLVAGREDYLADRSVRGTIGFFRFLLNPQDTASLRTWLRALEGCSEQEAGCIAAQWAASGPDGLSAPLLERIERYRPRAAKEKPAALLKKWGEENGLSAAEPFTRLTNMAAFHSDLFSFLQTLLLGQERDLVRSGGKSYASGAVMLMTLHGSKGLEFPAVFLCGLRRGCLPLESPGRPADIAEERRLFYVGMTRAQEELVLLTSQEPSSFLKELPEGAVETGAIGPKRPEGVQLSLFD</sequence>
<feature type="region of interest" description="Disordered" evidence="12">
    <location>
        <begin position="435"/>
        <end position="458"/>
    </location>
</feature>
<feature type="binding site" evidence="11">
    <location>
        <begin position="482"/>
        <end position="489"/>
    </location>
    <ligand>
        <name>ATP</name>
        <dbReference type="ChEBI" id="CHEBI:30616"/>
    </ligand>
</feature>